<evidence type="ECO:0000313" key="3">
    <source>
        <dbReference type="Proteomes" id="UP000473470"/>
    </source>
</evidence>
<name>A0A3N7TBX7_9BURK</name>
<dbReference type="Proteomes" id="UP000473470">
    <property type="component" value="Unassembled WGS sequence"/>
</dbReference>
<organism evidence="2 3">
    <name type="scientific">Burkholderia stagnalis</name>
    <dbReference type="NCBI Taxonomy" id="1503054"/>
    <lineage>
        <taxon>Bacteria</taxon>
        <taxon>Pseudomonadati</taxon>
        <taxon>Pseudomonadota</taxon>
        <taxon>Betaproteobacteria</taxon>
        <taxon>Burkholderiales</taxon>
        <taxon>Burkholderiaceae</taxon>
        <taxon>Burkholderia</taxon>
        <taxon>Burkholderia cepacia complex</taxon>
    </lineage>
</organism>
<evidence type="ECO:0000313" key="2">
    <source>
        <dbReference type="EMBL" id="KAB0635357.1"/>
    </source>
</evidence>
<feature type="region of interest" description="Disordered" evidence="1">
    <location>
        <begin position="42"/>
        <end position="80"/>
    </location>
</feature>
<feature type="compositionally biased region" description="Low complexity" evidence="1">
    <location>
        <begin position="66"/>
        <end position="80"/>
    </location>
</feature>
<comment type="caution">
    <text evidence="2">The sequence shown here is derived from an EMBL/GenBank/DDBJ whole genome shotgun (WGS) entry which is preliminary data.</text>
</comment>
<reference evidence="2 3" key="1">
    <citation type="submission" date="2019-09" db="EMBL/GenBank/DDBJ databases">
        <title>Draft genome sequences of 48 bacterial type strains from the CCUG.</title>
        <authorList>
            <person name="Tunovic T."/>
            <person name="Pineiro-Iglesias B."/>
            <person name="Unosson C."/>
            <person name="Inganas E."/>
            <person name="Ohlen M."/>
            <person name="Cardew S."/>
            <person name="Jensie-Markopoulos S."/>
            <person name="Salva-Serra F."/>
            <person name="Jaen-Luchoro D."/>
            <person name="Karlsson R."/>
            <person name="Svensson-Stadler L."/>
            <person name="Chun J."/>
            <person name="Moore E."/>
        </authorList>
    </citation>
    <scope>NUCLEOTIDE SEQUENCE [LARGE SCALE GENOMIC DNA]</scope>
    <source>
        <strain evidence="2 3">CCUG 65686</strain>
    </source>
</reference>
<feature type="compositionally biased region" description="Basic residues" evidence="1">
    <location>
        <begin position="50"/>
        <end position="60"/>
    </location>
</feature>
<accession>A0A3N7TBX7</accession>
<sequence>MGARPTDTDLFHEPGKKEGNQTCYYNGFSRPSFGAPDLCSSCQQGGRARRDGRRATRPCVRRNGLPTARAAPGRSPGPRR</sequence>
<protein>
    <submittedName>
        <fullName evidence="2">Uncharacterized protein</fullName>
    </submittedName>
</protein>
<gene>
    <name evidence="2" type="ORF">F7R25_23280</name>
</gene>
<dbReference type="AlphaFoldDB" id="A0A3N7TBX7"/>
<evidence type="ECO:0000256" key="1">
    <source>
        <dbReference type="SAM" id="MobiDB-lite"/>
    </source>
</evidence>
<dbReference type="EMBL" id="VZOK01000039">
    <property type="protein sequence ID" value="KAB0635357.1"/>
    <property type="molecule type" value="Genomic_DNA"/>
</dbReference>
<proteinExistence type="predicted"/>